<dbReference type="STRING" id="146817.SAMN04488502_1011204"/>
<evidence type="ECO:0000313" key="2">
    <source>
        <dbReference type="Proteomes" id="UP000214880"/>
    </source>
</evidence>
<protein>
    <submittedName>
        <fullName evidence="1">Uncharacterized protein</fullName>
    </submittedName>
</protein>
<sequence length="122" mass="14428">MTLPEFPEIQQPCYPFSSEWEDPALTSKMENGYIVSRPKFTRVRETFRLKWQALPARDYHALRTFWKDVVLGGSREFYWTYPEVPDDAYSKKVFTVRFISGEIRFDLVGPGQYSGEFKLQEV</sequence>
<gene>
    <name evidence="1" type="ORF">SAMN04488502_1011204</name>
</gene>
<organism evidence="1 2">
    <name type="scientific">Dendrosporobacter quercicolus</name>
    <dbReference type="NCBI Taxonomy" id="146817"/>
    <lineage>
        <taxon>Bacteria</taxon>
        <taxon>Bacillati</taxon>
        <taxon>Bacillota</taxon>
        <taxon>Negativicutes</taxon>
        <taxon>Selenomonadales</taxon>
        <taxon>Sporomusaceae</taxon>
        <taxon>Dendrosporobacter</taxon>
    </lineage>
</organism>
<accession>A0A1G9P2G9</accession>
<dbReference type="RefSeq" id="WP_092069587.1">
    <property type="nucleotide sequence ID" value="NZ_FNHB01000001.1"/>
</dbReference>
<dbReference type="Proteomes" id="UP000214880">
    <property type="component" value="Unassembled WGS sequence"/>
</dbReference>
<dbReference type="AlphaFoldDB" id="A0A1G9P2G9"/>
<reference evidence="1 2" key="1">
    <citation type="submission" date="2016-10" db="EMBL/GenBank/DDBJ databases">
        <authorList>
            <person name="de Groot N.N."/>
        </authorList>
    </citation>
    <scope>NUCLEOTIDE SEQUENCE [LARGE SCALE GENOMIC DNA]</scope>
    <source>
        <strain evidence="1 2">DSM 1736</strain>
    </source>
</reference>
<name>A0A1G9P2G9_9FIRM</name>
<evidence type="ECO:0000313" key="1">
    <source>
        <dbReference type="EMBL" id="SDL92859.1"/>
    </source>
</evidence>
<keyword evidence="2" id="KW-1185">Reference proteome</keyword>
<dbReference type="EMBL" id="FNHB01000001">
    <property type="protein sequence ID" value="SDL92859.1"/>
    <property type="molecule type" value="Genomic_DNA"/>
</dbReference>
<dbReference type="OrthoDB" id="1682381at2"/>
<proteinExistence type="predicted"/>